<feature type="transmembrane region" description="Helical" evidence="18">
    <location>
        <begin position="517"/>
        <end position="538"/>
    </location>
</feature>
<comment type="catalytic activity">
    <reaction evidence="16 18">
        <text>[protein]-dithiol + NAD(+) = [protein]-disulfide + NADH + H(+)</text>
        <dbReference type="Rhea" id="RHEA:18749"/>
        <dbReference type="Rhea" id="RHEA-COMP:10593"/>
        <dbReference type="Rhea" id="RHEA-COMP:10594"/>
        <dbReference type="ChEBI" id="CHEBI:15378"/>
        <dbReference type="ChEBI" id="CHEBI:29950"/>
        <dbReference type="ChEBI" id="CHEBI:50058"/>
        <dbReference type="ChEBI" id="CHEBI:57540"/>
        <dbReference type="ChEBI" id="CHEBI:57945"/>
        <dbReference type="EC" id="1.8.1.8"/>
    </reaction>
</comment>
<feature type="transmembrane region" description="Helical" evidence="18">
    <location>
        <begin position="323"/>
        <end position="356"/>
    </location>
</feature>
<dbReference type="InterPro" id="IPR017937">
    <property type="entry name" value="Thioredoxin_CS"/>
</dbReference>
<evidence type="ECO:0000256" key="11">
    <source>
        <dbReference type="ARBA" id="ARBA00023002"/>
    </source>
</evidence>
<keyword evidence="4 18" id="KW-1003">Cell membrane</keyword>
<evidence type="ECO:0000256" key="4">
    <source>
        <dbReference type="ARBA" id="ARBA00022475"/>
    </source>
</evidence>
<dbReference type="PANTHER" id="PTHR32234">
    <property type="entry name" value="THIOL:DISULFIDE INTERCHANGE PROTEIN DSBD"/>
    <property type="match status" value="1"/>
</dbReference>
<evidence type="ECO:0000256" key="15">
    <source>
        <dbReference type="ARBA" id="ARBA00023284"/>
    </source>
</evidence>
<dbReference type="RefSeq" id="WP_215581051.1">
    <property type="nucleotide sequence ID" value="NZ_CP073754.1"/>
</dbReference>
<feature type="transmembrane region" description="Helical" evidence="18">
    <location>
        <begin position="544"/>
        <end position="566"/>
    </location>
</feature>
<keyword evidence="14 18" id="KW-1015">Disulfide bond</keyword>
<feature type="domain" description="Thioredoxin" evidence="19">
    <location>
        <begin position="602"/>
        <end position="742"/>
    </location>
</feature>
<dbReference type="Gene3D" id="2.60.40.1250">
    <property type="entry name" value="Thiol:disulfide interchange protein DsbD, N-terminal domain"/>
    <property type="match status" value="2"/>
</dbReference>
<name>A0A975R8A1_9GAMM</name>
<evidence type="ECO:0000256" key="8">
    <source>
        <dbReference type="ARBA" id="ARBA00022748"/>
    </source>
</evidence>
<keyword evidence="21" id="KW-1185">Reference proteome</keyword>
<dbReference type="Gene3D" id="3.40.30.10">
    <property type="entry name" value="Glutaredoxin"/>
    <property type="match status" value="1"/>
</dbReference>
<dbReference type="Pfam" id="PF11412">
    <property type="entry name" value="DsbD_N"/>
    <property type="match status" value="2"/>
</dbReference>
<dbReference type="PROSITE" id="PS00194">
    <property type="entry name" value="THIOREDOXIN_1"/>
    <property type="match status" value="1"/>
</dbReference>
<evidence type="ECO:0000256" key="10">
    <source>
        <dbReference type="ARBA" id="ARBA00022989"/>
    </source>
</evidence>
<dbReference type="InterPro" id="IPR035671">
    <property type="entry name" value="DsbD_gamma"/>
</dbReference>
<feature type="transmembrane region" description="Helical" evidence="18">
    <location>
        <begin position="578"/>
        <end position="599"/>
    </location>
</feature>
<evidence type="ECO:0000256" key="14">
    <source>
        <dbReference type="ARBA" id="ARBA00023157"/>
    </source>
</evidence>
<feature type="disulfide bond" description="Redox-active" evidence="18">
    <location>
        <begin position="343"/>
        <end position="465"/>
    </location>
</feature>
<keyword evidence="15 18" id="KW-0676">Redox-active center</keyword>
<dbReference type="InterPro" id="IPR036249">
    <property type="entry name" value="Thioredoxin-like_sf"/>
</dbReference>
<dbReference type="GO" id="GO:0005886">
    <property type="term" value="C:plasma membrane"/>
    <property type="evidence" value="ECO:0007669"/>
    <property type="project" value="UniProtKB-SubCell"/>
</dbReference>
<evidence type="ECO:0000256" key="16">
    <source>
        <dbReference type="ARBA" id="ARBA00047388"/>
    </source>
</evidence>
<feature type="disulfide bond" description="Redox-active" evidence="18">
    <location>
        <begin position="657"/>
        <end position="660"/>
    </location>
</feature>
<evidence type="ECO:0000256" key="5">
    <source>
        <dbReference type="ARBA" id="ARBA00022519"/>
    </source>
</evidence>
<evidence type="ECO:0000256" key="13">
    <source>
        <dbReference type="ARBA" id="ARBA00023136"/>
    </source>
</evidence>
<dbReference type="CDD" id="cd02953">
    <property type="entry name" value="DsbDgamma"/>
    <property type="match status" value="1"/>
</dbReference>
<comment type="function">
    <text evidence="18">Required to facilitate the formation of correct disulfide bonds in some periplasmic proteins and for the assembly of the periplasmic c-type cytochromes. Acts by transferring electrons from cytoplasmic thioredoxin to the periplasm. This transfer involves a cascade of disulfide bond formation and reduction steps.</text>
</comment>
<comment type="similarity">
    <text evidence="2 18">Belongs to the thioredoxin family. DsbD subfamily.</text>
</comment>
<keyword evidence="10 18" id="KW-1133">Transmembrane helix</keyword>
<feature type="disulfide bond" description="Redox-active" evidence="18">
    <location>
        <begin position="273"/>
        <end position="279"/>
    </location>
</feature>
<dbReference type="SUPFAM" id="SSF74863">
    <property type="entry name" value="Thiol:disulfide interchange protein DsbD, N-terminal domain (DsbD-alpha)"/>
    <property type="match status" value="2"/>
</dbReference>
<comment type="catalytic activity">
    <reaction evidence="17 18">
        <text>[protein]-dithiol + NADP(+) = [protein]-disulfide + NADPH + H(+)</text>
        <dbReference type="Rhea" id="RHEA:18753"/>
        <dbReference type="Rhea" id="RHEA-COMP:10593"/>
        <dbReference type="Rhea" id="RHEA-COMP:10594"/>
        <dbReference type="ChEBI" id="CHEBI:15378"/>
        <dbReference type="ChEBI" id="CHEBI:29950"/>
        <dbReference type="ChEBI" id="CHEBI:50058"/>
        <dbReference type="ChEBI" id="CHEBI:57783"/>
        <dbReference type="ChEBI" id="CHEBI:58349"/>
        <dbReference type="EC" id="1.8.1.8"/>
    </reaction>
</comment>
<feature type="transmembrane region" description="Helical" evidence="18">
    <location>
        <begin position="404"/>
        <end position="426"/>
    </location>
</feature>
<dbReference type="KEGG" id="mpad:KEF85_12505"/>
<dbReference type="InterPro" id="IPR003834">
    <property type="entry name" value="Cyt_c_assmbl_TM_dom"/>
</dbReference>
<dbReference type="GO" id="GO:0017004">
    <property type="term" value="P:cytochrome complex assembly"/>
    <property type="evidence" value="ECO:0007669"/>
    <property type="project" value="UniProtKB-UniRule"/>
</dbReference>
<evidence type="ECO:0000313" key="21">
    <source>
        <dbReference type="Proteomes" id="UP000676649"/>
    </source>
</evidence>
<evidence type="ECO:0000256" key="1">
    <source>
        <dbReference type="ARBA" id="ARBA00004429"/>
    </source>
</evidence>
<keyword evidence="7" id="KW-0732">Signal</keyword>
<feature type="transmembrane region" description="Helical" evidence="18">
    <location>
        <begin position="368"/>
        <end position="392"/>
    </location>
</feature>
<evidence type="ECO:0000256" key="18">
    <source>
        <dbReference type="HAMAP-Rule" id="MF_00399"/>
    </source>
</evidence>
<keyword evidence="12 18" id="KW-0520">NAD</keyword>
<dbReference type="Pfam" id="PF13899">
    <property type="entry name" value="Thioredoxin_7"/>
    <property type="match status" value="1"/>
</dbReference>
<dbReference type="InterPro" id="IPR022910">
    <property type="entry name" value="Thiol_diS_interchange_DbsD"/>
</dbReference>
<evidence type="ECO:0000256" key="9">
    <source>
        <dbReference type="ARBA" id="ARBA00022982"/>
    </source>
</evidence>
<dbReference type="Proteomes" id="UP000676649">
    <property type="component" value="Chromosome"/>
</dbReference>
<sequence length="742" mass="80475">MLVYRLIVLIFFGMVSQTLPALDSKDILPVDQAFQLSVRAISPEKLEISWQIAEGYHLYQDKIKFQSQIQSIQLGEYSLPTGVVEQDAVFGEVVVYRGLTKVELPLLYSTAEDKLSLLVKYQGCADIGVCYPPQKVILDVVLPAKPASNSDSGLSHLVQNFKNLAPGAFNSDLLPAEQAFKFNAEVKDDHTLHVTWIPAPGYYLYKDKLLLSLEGVASQVHLAKLQLPPGEAYHDAEFGQVEIYRQEVAADVSVVRDQPDAETIVLLAKYQGCAERGVCYPPMQTRVSLSLPAVILPAALNKTSSVAANSEQDNIVNSLKRDGLALTLLSFFGFGVLLAFTPCVFPMIPILSGIIVGQGSDITTRKAFLLSLSYVLASALMYTLFGILAALFGSNLQAAFQNPWVITAFSSVFVVLSLSMFGFYNLELPQSLQNRVLNSSDKHRDGSYWGAGIMGALSALIVGPCVAAPLAAALIYIGQTGDVVLGGFALFAMGLGMGLPLLALGASAGKLLPKSGAWLNSTKTVFGVIMLGVAVWMLSRILPINLVIFFTALLLIIPGIYLSAIDPLPNSASGWRKLWKGLGFVMLVWGVLELIGLSAGSKNLLQPLQGLAANTPQQAKIGLVFQKVHTLAELDSKVKQATANHKPVMLDFYAEWCVSCKEMEEYTFTDAEVQHLLADYVLLQADVTENNQEDMVLLKHFGLIGPPGIIFFTSAGTENSASRIIGYQDAKTFSDSLQVLNH</sequence>
<evidence type="ECO:0000313" key="20">
    <source>
        <dbReference type="EMBL" id="QWF70160.1"/>
    </source>
</evidence>
<dbReference type="NCBIfam" id="NF001419">
    <property type="entry name" value="PRK00293.1"/>
    <property type="match status" value="1"/>
</dbReference>
<evidence type="ECO:0000256" key="6">
    <source>
        <dbReference type="ARBA" id="ARBA00022692"/>
    </source>
</evidence>
<dbReference type="GO" id="GO:0045454">
    <property type="term" value="P:cell redox homeostasis"/>
    <property type="evidence" value="ECO:0007669"/>
    <property type="project" value="TreeGrafter"/>
</dbReference>
<evidence type="ECO:0000256" key="12">
    <source>
        <dbReference type="ARBA" id="ARBA00023027"/>
    </source>
</evidence>
<feature type="transmembrane region" description="Helical" evidence="18">
    <location>
        <begin position="483"/>
        <end position="505"/>
    </location>
</feature>
<keyword evidence="3 18" id="KW-0813">Transport</keyword>
<organism evidence="20 21">
    <name type="scientific">Methylomonas paludis</name>
    <dbReference type="NCBI Taxonomy" id="1173101"/>
    <lineage>
        <taxon>Bacteria</taxon>
        <taxon>Pseudomonadati</taxon>
        <taxon>Pseudomonadota</taxon>
        <taxon>Gammaproteobacteria</taxon>
        <taxon>Methylococcales</taxon>
        <taxon>Methylococcaceae</taxon>
        <taxon>Methylomonas</taxon>
    </lineage>
</organism>
<proteinExistence type="inferred from homology"/>
<dbReference type="HAMAP" id="MF_00399">
    <property type="entry name" value="DbsD"/>
    <property type="match status" value="1"/>
</dbReference>
<dbReference type="EC" id="1.8.1.8" evidence="18"/>
<protein>
    <recommendedName>
        <fullName evidence="18">Thiol:disulfide interchange protein DsbD</fullName>
        <ecNumber evidence="18">1.8.1.8</ecNumber>
    </recommendedName>
    <alternativeName>
        <fullName evidence="18">Protein-disulfide reductase</fullName>
        <shortName evidence="18">Disulfide reductase</shortName>
    </alternativeName>
</protein>
<dbReference type="PANTHER" id="PTHR32234:SF0">
    <property type="entry name" value="THIOL:DISULFIDE INTERCHANGE PROTEIN DSBD"/>
    <property type="match status" value="1"/>
</dbReference>
<dbReference type="GO" id="GO:0009055">
    <property type="term" value="F:electron transfer activity"/>
    <property type="evidence" value="ECO:0007669"/>
    <property type="project" value="UniProtKB-UniRule"/>
</dbReference>
<gene>
    <name evidence="18 20" type="primary">dsbD</name>
    <name evidence="20" type="ORF">KEF85_12505</name>
</gene>
<dbReference type="PROSITE" id="PS51352">
    <property type="entry name" value="THIOREDOXIN_2"/>
    <property type="match status" value="1"/>
</dbReference>
<evidence type="ECO:0000256" key="3">
    <source>
        <dbReference type="ARBA" id="ARBA00022448"/>
    </source>
</evidence>
<accession>A0A975R8A1</accession>
<keyword evidence="11 18" id="KW-0560">Oxidoreductase</keyword>
<dbReference type="InterPro" id="IPR036929">
    <property type="entry name" value="DsbDN_sf"/>
</dbReference>
<dbReference type="InterPro" id="IPR028250">
    <property type="entry name" value="DsbDN"/>
</dbReference>
<keyword evidence="8 18" id="KW-0201">Cytochrome c-type biogenesis</keyword>
<dbReference type="SUPFAM" id="SSF52833">
    <property type="entry name" value="Thioredoxin-like"/>
    <property type="match status" value="1"/>
</dbReference>
<keyword evidence="13 18" id="KW-0472">Membrane</keyword>
<keyword evidence="6 18" id="KW-0812">Transmembrane</keyword>
<feature type="transmembrane region" description="Helical" evidence="18">
    <location>
        <begin position="447"/>
        <end position="477"/>
    </location>
</feature>
<dbReference type="AlphaFoldDB" id="A0A975R8A1"/>
<dbReference type="InterPro" id="IPR013766">
    <property type="entry name" value="Thioredoxin_domain"/>
</dbReference>
<evidence type="ECO:0000256" key="7">
    <source>
        <dbReference type="ARBA" id="ARBA00022729"/>
    </source>
</evidence>
<comment type="subcellular location">
    <subcellularLocation>
        <location evidence="1 18">Cell inner membrane</location>
        <topology evidence="1 18">Multi-pass membrane protein</topology>
    </subcellularLocation>
</comment>
<evidence type="ECO:0000256" key="2">
    <source>
        <dbReference type="ARBA" id="ARBA00007241"/>
    </source>
</evidence>
<keyword evidence="9 18" id="KW-0249">Electron transport</keyword>
<evidence type="ECO:0000259" key="19">
    <source>
        <dbReference type="PROSITE" id="PS51352"/>
    </source>
</evidence>
<keyword evidence="5 18" id="KW-0997">Cell inner membrane</keyword>
<evidence type="ECO:0000256" key="17">
    <source>
        <dbReference type="ARBA" id="ARBA00047804"/>
    </source>
</evidence>
<reference evidence="20" key="1">
    <citation type="submission" date="2021-04" db="EMBL/GenBank/DDBJ databases">
        <title>Draft genome sequence data of methanotrophic Methylovulum sp. strain S1L and Methylomonas sp. strain S2AM isolated from boreal lake water columns.</title>
        <authorList>
            <person name="Rissanen A.J."/>
            <person name="Mangayil R."/>
            <person name="Svenning M.M."/>
            <person name="Khanongnuch R."/>
        </authorList>
    </citation>
    <scope>NUCLEOTIDE SEQUENCE</scope>
    <source>
        <strain evidence="20">S2AM</strain>
    </source>
</reference>
<dbReference type="GO" id="GO:0047134">
    <property type="term" value="F:protein-disulfide reductase [NAD(P)H] activity"/>
    <property type="evidence" value="ECO:0007669"/>
    <property type="project" value="UniProtKB-UniRule"/>
</dbReference>
<dbReference type="Pfam" id="PF02683">
    <property type="entry name" value="DsbD_TM"/>
    <property type="match status" value="1"/>
</dbReference>
<dbReference type="EMBL" id="CP073754">
    <property type="protein sequence ID" value="QWF70160.1"/>
    <property type="molecule type" value="Genomic_DNA"/>
</dbReference>